<evidence type="ECO:0000256" key="3">
    <source>
        <dbReference type="ARBA" id="ARBA00022692"/>
    </source>
</evidence>
<dbReference type="PANTHER" id="PTHR43370">
    <property type="entry name" value="SUGAR ABC TRANSPORTER INTEGRAL MEMBRANE PROTEIN-RELATED"/>
    <property type="match status" value="1"/>
</dbReference>
<proteinExistence type="predicted"/>
<evidence type="ECO:0000313" key="8">
    <source>
        <dbReference type="Proteomes" id="UP001500888"/>
    </source>
</evidence>
<keyword evidence="3 6" id="KW-0812">Transmembrane</keyword>
<evidence type="ECO:0000256" key="1">
    <source>
        <dbReference type="ARBA" id="ARBA00004651"/>
    </source>
</evidence>
<keyword evidence="4 6" id="KW-1133">Transmembrane helix</keyword>
<dbReference type="CDD" id="cd06580">
    <property type="entry name" value="TM_PBP1_transp_TpRbsC_like"/>
    <property type="match status" value="1"/>
</dbReference>
<dbReference type="Proteomes" id="UP001500888">
    <property type="component" value="Unassembled WGS sequence"/>
</dbReference>
<evidence type="ECO:0000256" key="4">
    <source>
        <dbReference type="ARBA" id="ARBA00022989"/>
    </source>
</evidence>
<feature type="transmembrane region" description="Helical" evidence="6">
    <location>
        <begin position="90"/>
        <end position="112"/>
    </location>
</feature>
<dbReference type="PANTHER" id="PTHR43370:SF2">
    <property type="entry name" value="ABC TRANSPORTER PERMEASE PROTEIN"/>
    <property type="match status" value="1"/>
</dbReference>
<dbReference type="EMBL" id="BAAAZR010000063">
    <property type="protein sequence ID" value="GAA3846094.1"/>
    <property type="molecule type" value="Genomic_DNA"/>
</dbReference>
<dbReference type="Pfam" id="PF02653">
    <property type="entry name" value="BPD_transp_2"/>
    <property type="match status" value="1"/>
</dbReference>
<evidence type="ECO:0000256" key="2">
    <source>
        <dbReference type="ARBA" id="ARBA00022475"/>
    </source>
</evidence>
<name>A0ABP7JJV7_9ACTN</name>
<comment type="caution">
    <text evidence="7">The sequence shown here is derived from an EMBL/GenBank/DDBJ whole genome shotgun (WGS) entry which is preliminary data.</text>
</comment>
<keyword evidence="5 6" id="KW-0472">Membrane</keyword>
<sequence>MNIFEVTFVAAVLTATTPVVLAALGGMLCSVSGVFNMALEGQMLWGAFTAVVFSHLTGDVWLGVLGAVTCTVLYAAILSFSAVSARADPVVIAVGTNLLALGLTAFLMRLVFGSGGTYSSPDLRGLPTLAGLGLGEVPLAGPILGPQSPLVPLTLVLVVAVAWWLSRTRSGLRLNGIGQHQEAAESLGLKVGAYRHAAVLGAGALCGLAGAQLALGNVTLFSEGMSAGRGWVAVVAVMLGRNRVYGVVAACLLFGVAEAYGFRLQGAGLPQQAADAAPYVITLIALVLVQLRRRRRRARPGGLESDTVHAEGAAR</sequence>
<reference evidence="8" key="1">
    <citation type="journal article" date="2019" name="Int. J. Syst. Evol. Microbiol.">
        <title>The Global Catalogue of Microorganisms (GCM) 10K type strain sequencing project: providing services to taxonomists for standard genome sequencing and annotation.</title>
        <authorList>
            <consortium name="The Broad Institute Genomics Platform"/>
            <consortium name="The Broad Institute Genome Sequencing Center for Infectious Disease"/>
            <person name="Wu L."/>
            <person name="Ma J."/>
        </authorList>
    </citation>
    <scope>NUCLEOTIDE SEQUENCE [LARGE SCALE GENOMIC DNA]</scope>
    <source>
        <strain evidence="8">JCM 16908</strain>
    </source>
</reference>
<accession>A0ABP7JJV7</accession>
<evidence type="ECO:0000256" key="6">
    <source>
        <dbReference type="SAM" id="Phobius"/>
    </source>
</evidence>
<dbReference type="InterPro" id="IPR001851">
    <property type="entry name" value="ABC_transp_permease"/>
</dbReference>
<gene>
    <name evidence="7" type="ORF">GCM10022226_81990</name>
</gene>
<evidence type="ECO:0000256" key="5">
    <source>
        <dbReference type="ARBA" id="ARBA00023136"/>
    </source>
</evidence>
<protein>
    <submittedName>
        <fullName evidence="7">ABC transporter permease</fullName>
    </submittedName>
</protein>
<evidence type="ECO:0000313" key="7">
    <source>
        <dbReference type="EMBL" id="GAA3846094.1"/>
    </source>
</evidence>
<feature type="transmembrane region" description="Helical" evidence="6">
    <location>
        <begin position="244"/>
        <end position="262"/>
    </location>
</feature>
<feature type="transmembrane region" description="Helical" evidence="6">
    <location>
        <begin position="274"/>
        <end position="291"/>
    </location>
</feature>
<feature type="transmembrane region" description="Helical" evidence="6">
    <location>
        <begin position="60"/>
        <end position="83"/>
    </location>
</feature>
<keyword evidence="2" id="KW-1003">Cell membrane</keyword>
<organism evidence="7 8">
    <name type="scientific">Sphaerisporangium flaviroseum</name>
    <dbReference type="NCBI Taxonomy" id="509199"/>
    <lineage>
        <taxon>Bacteria</taxon>
        <taxon>Bacillati</taxon>
        <taxon>Actinomycetota</taxon>
        <taxon>Actinomycetes</taxon>
        <taxon>Streptosporangiales</taxon>
        <taxon>Streptosporangiaceae</taxon>
        <taxon>Sphaerisporangium</taxon>
    </lineage>
</organism>
<dbReference type="RefSeq" id="WP_344953513.1">
    <property type="nucleotide sequence ID" value="NZ_BAAAZR010000063.1"/>
</dbReference>
<comment type="subcellular location">
    <subcellularLocation>
        <location evidence="1">Cell membrane</location>
        <topology evidence="1">Multi-pass membrane protein</topology>
    </subcellularLocation>
</comment>
<feature type="transmembrane region" description="Helical" evidence="6">
    <location>
        <begin position="149"/>
        <end position="166"/>
    </location>
</feature>
<keyword evidence="8" id="KW-1185">Reference proteome</keyword>